<keyword evidence="3 6" id="KW-0812">Transmembrane</keyword>
<evidence type="ECO:0000313" key="8">
    <source>
        <dbReference type="Proteomes" id="UP001432322"/>
    </source>
</evidence>
<dbReference type="AlphaFoldDB" id="A0AAV5WK92"/>
<evidence type="ECO:0000256" key="6">
    <source>
        <dbReference type="SAM" id="Phobius"/>
    </source>
</evidence>
<sequence>FVLIVLYYRYTTGGLAFFLNFFFLFLIIFKSPPSLTPYKIFLANSAITDLVFSMSTTFLQCRLIPNKWAFAYISLGPARFFGEQVSYYSYVLQLHSLFYLFLCFPLSFGFRYWILVRPMPTMKQIMQLLLCVWLLPLAQLICFVNSQSDSNAIREYLKENKPQYNLTGYVITGNHMLWQPLTPITLASIVLPMFPIYVVVIYFHRKVHQFLDRRDSGLALTIQASLPLFFVFPPITVYLLYHLEFIEFTIVEYLVYTLFSCMPVASPCVSIYFIRPYYMWIMRQRNKMLRIPPPEGSTNVGGPK</sequence>
<evidence type="ECO:0000256" key="4">
    <source>
        <dbReference type="ARBA" id="ARBA00022989"/>
    </source>
</evidence>
<accession>A0AAV5WK92</accession>
<comment type="subcellular location">
    <subcellularLocation>
        <location evidence="1">Membrane</location>
        <topology evidence="1">Multi-pass membrane protein</topology>
    </subcellularLocation>
</comment>
<comment type="caution">
    <text evidence="7">The sequence shown here is derived from an EMBL/GenBank/DDBJ whole genome shotgun (WGS) entry which is preliminary data.</text>
</comment>
<feature type="non-terminal residue" evidence="7">
    <location>
        <position position="304"/>
    </location>
</feature>
<proteinExistence type="inferred from homology"/>
<evidence type="ECO:0000256" key="2">
    <source>
        <dbReference type="ARBA" id="ARBA00009166"/>
    </source>
</evidence>
<feature type="transmembrane region" description="Helical" evidence="6">
    <location>
        <begin position="128"/>
        <end position="146"/>
    </location>
</feature>
<feature type="non-terminal residue" evidence="7">
    <location>
        <position position="1"/>
    </location>
</feature>
<keyword evidence="4 6" id="KW-1133">Transmembrane helix</keyword>
<reference evidence="7" key="1">
    <citation type="submission" date="2023-10" db="EMBL/GenBank/DDBJ databases">
        <title>Genome assembly of Pristionchus species.</title>
        <authorList>
            <person name="Yoshida K."/>
            <person name="Sommer R.J."/>
        </authorList>
    </citation>
    <scope>NUCLEOTIDE SEQUENCE</scope>
    <source>
        <strain evidence="7">RS5133</strain>
    </source>
</reference>
<dbReference type="EMBL" id="BTSY01000005">
    <property type="protein sequence ID" value="GMT30297.1"/>
    <property type="molecule type" value="Genomic_DNA"/>
</dbReference>
<dbReference type="SUPFAM" id="SSF81321">
    <property type="entry name" value="Family A G protein-coupled receptor-like"/>
    <property type="match status" value="1"/>
</dbReference>
<feature type="transmembrane region" description="Helical" evidence="6">
    <location>
        <begin position="216"/>
        <end position="241"/>
    </location>
</feature>
<evidence type="ECO:0008006" key="9">
    <source>
        <dbReference type="Google" id="ProtNLM"/>
    </source>
</evidence>
<gene>
    <name evidence="7" type="ORF">PFISCL1PPCAC_21594</name>
</gene>
<keyword evidence="8" id="KW-1185">Reference proteome</keyword>
<name>A0AAV5WK92_9BILA</name>
<dbReference type="InterPro" id="IPR019421">
    <property type="entry name" value="7TM_GPCR_serpentine_rcpt_Srd"/>
</dbReference>
<feature type="transmembrane region" description="Helical" evidence="6">
    <location>
        <begin position="6"/>
        <end position="29"/>
    </location>
</feature>
<evidence type="ECO:0000256" key="5">
    <source>
        <dbReference type="ARBA" id="ARBA00023136"/>
    </source>
</evidence>
<dbReference type="PANTHER" id="PTHR22945:SF96">
    <property type="entry name" value="SERPENTINE RECEPTOR, CLASS D (DELTA)"/>
    <property type="match status" value="1"/>
</dbReference>
<feature type="transmembrane region" description="Helical" evidence="6">
    <location>
        <begin position="253"/>
        <end position="274"/>
    </location>
</feature>
<protein>
    <recommendedName>
        <fullName evidence="9">G protein-coupled receptor</fullName>
    </recommendedName>
</protein>
<dbReference type="Proteomes" id="UP001432322">
    <property type="component" value="Unassembled WGS sequence"/>
</dbReference>
<evidence type="ECO:0000313" key="7">
    <source>
        <dbReference type="EMBL" id="GMT30297.1"/>
    </source>
</evidence>
<feature type="transmembrane region" description="Helical" evidence="6">
    <location>
        <begin position="184"/>
        <end position="204"/>
    </location>
</feature>
<comment type="similarity">
    <text evidence="2">Belongs to the nematode receptor-like protein srd family.</text>
</comment>
<organism evidence="7 8">
    <name type="scientific">Pristionchus fissidentatus</name>
    <dbReference type="NCBI Taxonomy" id="1538716"/>
    <lineage>
        <taxon>Eukaryota</taxon>
        <taxon>Metazoa</taxon>
        <taxon>Ecdysozoa</taxon>
        <taxon>Nematoda</taxon>
        <taxon>Chromadorea</taxon>
        <taxon>Rhabditida</taxon>
        <taxon>Rhabditina</taxon>
        <taxon>Diplogasteromorpha</taxon>
        <taxon>Diplogasteroidea</taxon>
        <taxon>Neodiplogasteridae</taxon>
        <taxon>Pristionchus</taxon>
    </lineage>
</organism>
<feature type="transmembrane region" description="Helical" evidence="6">
    <location>
        <begin position="97"/>
        <end position="116"/>
    </location>
</feature>
<dbReference type="InterPro" id="IPR050920">
    <property type="entry name" value="Nematode_rcpt-like_delta"/>
</dbReference>
<evidence type="ECO:0000256" key="1">
    <source>
        <dbReference type="ARBA" id="ARBA00004141"/>
    </source>
</evidence>
<keyword evidence="5 6" id="KW-0472">Membrane</keyword>
<dbReference type="PANTHER" id="PTHR22945">
    <property type="entry name" value="SERPENTINE RECEPTOR, CLASS D DELTA"/>
    <property type="match status" value="1"/>
</dbReference>
<dbReference type="Pfam" id="PF10317">
    <property type="entry name" value="7TM_GPCR_Srd"/>
    <property type="match status" value="1"/>
</dbReference>
<evidence type="ECO:0000256" key="3">
    <source>
        <dbReference type="ARBA" id="ARBA00022692"/>
    </source>
</evidence>
<dbReference type="GO" id="GO:0016020">
    <property type="term" value="C:membrane"/>
    <property type="evidence" value="ECO:0007669"/>
    <property type="project" value="UniProtKB-SubCell"/>
</dbReference>